<dbReference type="Pfam" id="PF13676">
    <property type="entry name" value="TIR_2"/>
    <property type="match status" value="1"/>
</dbReference>
<evidence type="ECO:0000313" key="3">
    <source>
        <dbReference type="Proteomes" id="UP000241890"/>
    </source>
</evidence>
<dbReference type="SUPFAM" id="SSF52200">
    <property type="entry name" value="Toll/Interleukin receptor TIR domain"/>
    <property type="match status" value="1"/>
</dbReference>
<dbReference type="Proteomes" id="UP000241890">
    <property type="component" value="Unassembled WGS sequence"/>
</dbReference>
<comment type="caution">
    <text evidence="2">The sequence shown here is derived from an EMBL/GenBank/DDBJ whole genome shotgun (WGS) entry which is preliminary data.</text>
</comment>
<dbReference type="GO" id="GO:0007165">
    <property type="term" value="P:signal transduction"/>
    <property type="evidence" value="ECO:0007669"/>
    <property type="project" value="InterPro"/>
</dbReference>
<feature type="domain" description="TIR" evidence="1">
    <location>
        <begin position="202"/>
        <end position="287"/>
    </location>
</feature>
<dbReference type="InterPro" id="IPR000157">
    <property type="entry name" value="TIR_dom"/>
</dbReference>
<dbReference type="InParanoid" id="A0A2R5GXF7"/>
<dbReference type="InterPro" id="IPR035897">
    <property type="entry name" value="Toll_tir_struct_dom_sf"/>
</dbReference>
<name>A0A2R5GXF7_9STRA</name>
<accession>A0A2R5GXF7</accession>
<reference evidence="2 3" key="1">
    <citation type="submission" date="2017-12" db="EMBL/GenBank/DDBJ databases">
        <title>Sequencing, de novo assembly and annotation of complete genome of a new Thraustochytrid species, strain FCC1311.</title>
        <authorList>
            <person name="Sedici K."/>
            <person name="Godart F."/>
            <person name="Aiese Cigliano R."/>
            <person name="Sanseverino W."/>
            <person name="Barakat M."/>
            <person name="Ortet P."/>
            <person name="Marechal E."/>
            <person name="Cagnac O."/>
            <person name="Amato A."/>
        </authorList>
    </citation>
    <scope>NUCLEOTIDE SEQUENCE [LARGE SCALE GENOMIC DNA]</scope>
</reference>
<organism evidence="2 3">
    <name type="scientific">Hondaea fermentalgiana</name>
    <dbReference type="NCBI Taxonomy" id="2315210"/>
    <lineage>
        <taxon>Eukaryota</taxon>
        <taxon>Sar</taxon>
        <taxon>Stramenopiles</taxon>
        <taxon>Bigyra</taxon>
        <taxon>Labyrinthulomycetes</taxon>
        <taxon>Thraustochytrida</taxon>
        <taxon>Thraustochytriidae</taxon>
        <taxon>Hondaea</taxon>
    </lineage>
</organism>
<dbReference type="EMBL" id="BEYU01000552">
    <property type="protein sequence ID" value="GBG35255.1"/>
    <property type="molecule type" value="Genomic_DNA"/>
</dbReference>
<evidence type="ECO:0000259" key="1">
    <source>
        <dbReference type="Pfam" id="PF13676"/>
    </source>
</evidence>
<feature type="non-terminal residue" evidence="2">
    <location>
        <position position="1"/>
    </location>
</feature>
<sequence length="342" mass="38327">TLFLVSSLLKNSTDRKLEQDIASVQSGLTCVLDFSKFFLPDGVFARLLSLCAKHSGDLSTRWGAPRLAGQQAIIRFDLSEFALEEVGDQIRLIMVPGTEIPASTLKTLISMFRGARDAVFKDLPWQLHLQSPRDPSVRVEYDNLVHSRETKAAKVASVGVGNIPVADFDPFFEDGSLTEDEKDTGTVERASIPLPAGLEYHVFLSHRQVDAGDACNLMAEKLRNRGLRVWIDQETEGNLAEDEMKRGIRKSKCYLLFLSKTVFSDAVKMELQTAQQEEKPILAVHESDPSRIGFAPFSAYIDAAPASAKHLFKETESMPFQRRLYLAEAFYKELIERIRTAR</sequence>
<keyword evidence="3" id="KW-1185">Reference proteome</keyword>
<proteinExistence type="predicted"/>
<dbReference type="AlphaFoldDB" id="A0A2R5GXF7"/>
<protein>
    <recommendedName>
        <fullName evidence="1">TIR domain-containing protein</fullName>
    </recommendedName>
</protein>
<dbReference type="Gene3D" id="3.40.50.10140">
    <property type="entry name" value="Toll/interleukin-1 receptor homology (TIR) domain"/>
    <property type="match status" value="1"/>
</dbReference>
<evidence type="ECO:0000313" key="2">
    <source>
        <dbReference type="EMBL" id="GBG35255.1"/>
    </source>
</evidence>
<gene>
    <name evidence="2" type="ORF">FCC1311_114782</name>
</gene>